<dbReference type="GeneID" id="54331991"/>
<comment type="caution">
    <text evidence="1">The sequence shown here is derived from an EMBL/GenBank/DDBJ whole genome shotgun (WGS) entry which is preliminary data.</text>
</comment>
<dbReference type="AlphaFoldDB" id="A0A5M9MR86"/>
<dbReference type="EMBL" id="QUQM01000006">
    <property type="protein sequence ID" value="KAA8645077.1"/>
    <property type="molecule type" value="Genomic_DNA"/>
</dbReference>
<dbReference type="VEuPathDB" id="FungiDB:EYZ11_009401"/>
<name>A0A5M9MR86_9EURO</name>
<dbReference type="Proteomes" id="UP000324241">
    <property type="component" value="Unassembled WGS sequence"/>
</dbReference>
<accession>A0A5M9MR86</accession>
<evidence type="ECO:0000313" key="2">
    <source>
        <dbReference type="Proteomes" id="UP000324241"/>
    </source>
</evidence>
<dbReference type="RefSeq" id="XP_033424438.1">
    <property type="nucleotide sequence ID" value="XM_033573886.1"/>
</dbReference>
<protein>
    <submittedName>
        <fullName evidence="1">Uncharacterized protein</fullName>
    </submittedName>
</protein>
<proteinExistence type="predicted"/>
<gene>
    <name evidence="1" type="ORF">ATNIH1004_009289</name>
</gene>
<reference evidence="1 2" key="1">
    <citation type="submission" date="2019-08" db="EMBL/GenBank/DDBJ databases">
        <title>The genome sequence of a newly discovered highly antifungal drug resistant Aspergillus species, Aspergillus tanneri NIH 1004.</title>
        <authorList>
            <person name="Mounaud S."/>
            <person name="Singh I."/>
            <person name="Joardar V."/>
            <person name="Pakala S."/>
            <person name="Pakala S."/>
            <person name="Venepally P."/>
            <person name="Chung J.K."/>
            <person name="Losada L."/>
            <person name="Nierman W.C."/>
        </authorList>
    </citation>
    <scope>NUCLEOTIDE SEQUENCE [LARGE SCALE GENOMIC DNA]</scope>
    <source>
        <strain evidence="1 2">NIH1004</strain>
    </source>
</reference>
<evidence type="ECO:0000313" key="1">
    <source>
        <dbReference type="EMBL" id="KAA8645077.1"/>
    </source>
</evidence>
<organism evidence="1 2">
    <name type="scientific">Aspergillus tanneri</name>
    <dbReference type="NCBI Taxonomy" id="1220188"/>
    <lineage>
        <taxon>Eukaryota</taxon>
        <taxon>Fungi</taxon>
        <taxon>Dikarya</taxon>
        <taxon>Ascomycota</taxon>
        <taxon>Pezizomycotina</taxon>
        <taxon>Eurotiomycetes</taxon>
        <taxon>Eurotiomycetidae</taxon>
        <taxon>Eurotiales</taxon>
        <taxon>Aspergillaceae</taxon>
        <taxon>Aspergillus</taxon>
        <taxon>Aspergillus subgen. Circumdati</taxon>
    </lineage>
</organism>
<sequence length="102" mass="11620">MSDTSHLKDRLPRLENAVHAFMSNPIPTPLRPLTSTRTIMSDTECLLNLSKSRPALIQRYKNAIQNTFTSANLWQAHSFRLLQAASVYVTCFRNHTEVSAYI</sequence>